<dbReference type="EMBL" id="BART01031927">
    <property type="protein sequence ID" value="GAH18080.1"/>
    <property type="molecule type" value="Genomic_DNA"/>
</dbReference>
<comment type="caution">
    <text evidence="1">The sequence shown here is derived from an EMBL/GenBank/DDBJ whole genome shotgun (WGS) entry which is preliminary data.</text>
</comment>
<name>X1ECK7_9ZZZZ</name>
<sequence>MQSFRNKFAGRELEILNYINENGGNPNGYLVMEHFGAKDYIAWRRFT</sequence>
<protein>
    <submittedName>
        <fullName evidence="1">Uncharacterized protein</fullName>
    </submittedName>
</protein>
<dbReference type="AlphaFoldDB" id="X1ECK7"/>
<proteinExistence type="predicted"/>
<organism evidence="1">
    <name type="scientific">marine sediment metagenome</name>
    <dbReference type="NCBI Taxonomy" id="412755"/>
    <lineage>
        <taxon>unclassified sequences</taxon>
        <taxon>metagenomes</taxon>
        <taxon>ecological metagenomes</taxon>
    </lineage>
</organism>
<accession>X1ECK7</accession>
<gene>
    <name evidence="1" type="ORF">S01H4_55339</name>
</gene>
<reference evidence="1" key="1">
    <citation type="journal article" date="2014" name="Front. Microbiol.">
        <title>High frequency of phylogenetically diverse reductive dehalogenase-homologous genes in deep subseafloor sedimentary metagenomes.</title>
        <authorList>
            <person name="Kawai M."/>
            <person name="Futagami T."/>
            <person name="Toyoda A."/>
            <person name="Takaki Y."/>
            <person name="Nishi S."/>
            <person name="Hori S."/>
            <person name="Arai W."/>
            <person name="Tsubouchi T."/>
            <person name="Morono Y."/>
            <person name="Uchiyama I."/>
            <person name="Ito T."/>
            <person name="Fujiyama A."/>
            <person name="Inagaki F."/>
            <person name="Takami H."/>
        </authorList>
    </citation>
    <scope>NUCLEOTIDE SEQUENCE</scope>
    <source>
        <strain evidence="1">Expedition CK06-06</strain>
    </source>
</reference>
<evidence type="ECO:0000313" key="1">
    <source>
        <dbReference type="EMBL" id="GAH18080.1"/>
    </source>
</evidence>
<feature type="non-terminal residue" evidence="1">
    <location>
        <position position="47"/>
    </location>
</feature>